<gene>
    <name evidence="1" type="ORF">EYC80_005248</name>
</gene>
<organism evidence="1 2">
    <name type="scientific">Monilinia laxa</name>
    <name type="common">Brown rot fungus</name>
    <name type="synonym">Sclerotinia laxa</name>
    <dbReference type="NCBI Taxonomy" id="61186"/>
    <lineage>
        <taxon>Eukaryota</taxon>
        <taxon>Fungi</taxon>
        <taxon>Dikarya</taxon>
        <taxon>Ascomycota</taxon>
        <taxon>Pezizomycotina</taxon>
        <taxon>Leotiomycetes</taxon>
        <taxon>Helotiales</taxon>
        <taxon>Sclerotiniaceae</taxon>
        <taxon>Monilinia</taxon>
    </lineage>
</organism>
<evidence type="ECO:0000313" key="1">
    <source>
        <dbReference type="EMBL" id="KAB8303882.1"/>
    </source>
</evidence>
<protein>
    <submittedName>
        <fullName evidence="1">Uncharacterized protein</fullName>
    </submittedName>
</protein>
<name>A0A5N6KJK7_MONLA</name>
<keyword evidence="2" id="KW-1185">Reference proteome</keyword>
<dbReference type="AlphaFoldDB" id="A0A5N6KJK7"/>
<accession>A0A5N6KJK7</accession>
<comment type="caution">
    <text evidence="1">The sequence shown here is derived from an EMBL/GenBank/DDBJ whole genome shotgun (WGS) entry which is preliminary data.</text>
</comment>
<dbReference type="Proteomes" id="UP000326757">
    <property type="component" value="Unassembled WGS sequence"/>
</dbReference>
<evidence type="ECO:0000313" key="2">
    <source>
        <dbReference type="Proteomes" id="UP000326757"/>
    </source>
</evidence>
<dbReference type="EMBL" id="VIGI01000002">
    <property type="protein sequence ID" value="KAB8303882.1"/>
    <property type="molecule type" value="Genomic_DNA"/>
</dbReference>
<reference evidence="1 2" key="1">
    <citation type="submission" date="2019-06" db="EMBL/GenBank/DDBJ databases">
        <title>Genome Sequence of the Brown Rot Fungal Pathogen Monilinia laxa.</title>
        <authorList>
            <person name="De Miccolis Angelini R.M."/>
            <person name="Landi L."/>
            <person name="Abate D."/>
            <person name="Pollastro S."/>
            <person name="Romanazzi G."/>
            <person name="Faretra F."/>
        </authorList>
    </citation>
    <scope>NUCLEOTIDE SEQUENCE [LARGE SCALE GENOMIC DNA]</scope>
    <source>
        <strain evidence="1 2">Mlax316</strain>
    </source>
</reference>
<sequence>MMVHWYGGGGARNKLGVMSLCLNAELDLITLRCVAIRYHPTFFNYPCNTYFTLPLHHNQVYHACEHISSS</sequence>
<proteinExistence type="predicted"/>